<organism evidence="2 3">
    <name type="scientific">Streptococcus sanguinis SK353</name>
    <dbReference type="NCBI Taxonomy" id="888815"/>
    <lineage>
        <taxon>Bacteria</taxon>
        <taxon>Bacillati</taxon>
        <taxon>Bacillota</taxon>
        <taxon>Bacilli</taxon>
        <taxon>Lactobacillales</taxon>
        <taxon>Streptococcaceae</taxon>
        <taxon>Streptococcus</taxon>
    </lineage>
</organism>
<protein>
    <submittedName>
        <fullName evidence="2">Uncharacterized protein</fullName>
    </submittedName>
</protein>
<feature type="transmembrane region" description="Helical" evidence="1">
    <location>
        <begin position="12"/>
        <end position="30"/>
    </location>
</feature>
<evidence type="ECO:0000313" key="2">
    <source>
        <dbReference type="EMBL" id="EGC23646.1"/>
    </source>
</evidence>
<sequence>MLDFPEFSTVWIGYVFVIKNQLFAADFSFAKLSRKKFFLV</sequence>
<gene>
    <name evidence="2" type="ORF">HMPREF9388_0032</name>
</gene>
<dbReference type="PATRIC" id="fig|888815.3.peg.32"/>
<evidence type="ECO:0000256" key="1">
    <source>
        <dbReference type="SAM" id="Phobius"/>
    </source>
</evidence>
<keyword evidence="1" id="KW-0812">Transmembrane</keyword>
<dbReference type="AlphaFoldDB" id="F0FBF0"/>
<dbReference type="EMBL" id="AEWY01000001">
    <property type="protein sequence ID" value="EGC23646.1"/>
    <property type="molecule type" value="Genomic_DNA"/>
</dbReference>
<proteinExistence type="predicted"/>
<dbReference type="HOGENOM" id="CLU_3297398_0_0_9"/>
<accession>F0FBF0</accession>
<comment type="caution">
    <text evidence="2">The sequence shown here is derived from an EMBL/GenBank/DDBJ whole genome shotgun (WGS) entry which is preliminary data.</text>
</comment>
<name>F0FBF0_STRSA</name>
<dbReference type="Proteomes" id="UP000004185">
    <property type="component" value="Unassembled WGS sequence"/>
</dbReference>
<keyword evidence="1" id="KW-0472">Membrane</keyword>
<keyword evidence="1" id="KW-1133">Transmembrane helix</keyword>
<evidence type="ECO:0000313" key="3">
    <source>
        <dbReference type="Proteomes" id="UP000004185"/>
    </source>
</evidence>
<reference evidence="2 3" key="1">
    <citation type="submission" date="2011-01" db="EMBL/GenBank/DDBJ databases">
        <authorList>
            <person name="Muzny D."/>
            <person name="Qin X."/>
            <person name="Deng J."/>
            <person name="Jiang H."/>
            <person name="Liu Y."/>
            <person name="Qu J."/>
            <person name="Song X.-Z."/>
            <person name="Zhang L."/>
            <person name="Thornton R."/>
            <person name="Coyle M."/>
            <person name="Francisco L."/>
            <person name="Jackson L."/>
            <person name="Javaid M."/>
            <person name="Korchina V."/>
            <person name="Kovar C."/>
            <person name="Mata R."/>
            <person name="Mathew T."/>
            <person name="Ngo R."/>
            <person name="Nguyen L."/>
            <person name="Nguyen N."/>
            <person name="Okwuonu G."/>
            <person name="Ongeri F."/>
            <person name="Pham C."/>
            <person name="Simmons D."/>
            <person name="Wilczek-Boney K."/>
            <person name="Hale W."/>
            <person name="Jakkamsetti A."/>
            <person name="Pham P."/>
            <person name="Ruth R."/>
            <person name="San Lucas F."/>
            <person name="Warren J."/>
            <person name="Zhang J."/>
            <person name="Zhao Z."/>
            <person name="Zhou C."/>
            <person name="Zhu D."/>
            <person name="Lee S."/>
            <person name="Bess C."/>
            <person name="Blankenburg K."/>
            <person name="Forbes L."/>
            <person name="Fu Q."/>
            <person name="Gubbala S."/>
            <person name="Hirani K."/>
            <person name="Jayaseelan J.C."/>
            <person name="Lara F."/>
            <person name="Munidasa M."/>
            <person name="Palculict T."/>
            <person name="Patil S."/>
            <person name="Pu L.-L."/>
            <person name="Saada N."/>
            <person name="Tang L."/>
            <person name="Weissenberger G."/>
            <person name="Zhu Y."/>
            <person name="Hemphill L."/>
            <person name="Shang Y."/>
            <person name="Youmans B."/>
            <person name="Ayvaz T."/>
            <person name="Ross M."/>
            <person name="Santibanez J."/>
            <person name="Aqrawi P."/>
            <person name="Gross S."/>
            <person name="Joshi V."/>
            <person name="Fowler G."/>
            <person name="Nazareth L."/>
            <person name="Reid J."/>
            <person name="Worley K."/>
            <person name="Petrosino J."/>
            <person name="Highlander S."/>
            <person name="Gibbs R."/>
        </authorList>
    </citation>
    <scope>NUCLEOTIDE SEQUENCE [LARGE SCALE GENOMIC DNA]</scope>
    <source>
        <strain evidence="2 3">SK353</strain>
    </source>
</reference>